<keyword evidence="1" id="KW-0597">Phosphoprotein</keyword>
<dbReference type="RefSeq" id="WP_189065641.1">
    <property type="nucleotide sequence ID" value="NZ_BMQM01000020.1"/>
</dbReference>
<accession>A0ABQ2RT31</accession>
<reference evidence="4" key="1">
    <citation type="journal article" date="2019" name="Int. J. Syst. Evol. Microbiol.">
        <title>The Global Catalogue of Microorganisms (GCM) 10K type strain sequencing project: providing services to taxonomists for standard genome sequencing and annotation.</title>
        <authorList>
            <consortium name="The Broad Institute Genomics Platform"/>
            <consortium name="The Broad Institute Genome Sequencing Center for Infectious Disease"/>
            <person name="Wu L."/>
            <person name="Ma J."/>
        </authorList>
    </citation>
    <scope>NUCLEOTIDE SEQUENCE [LARGE SCALE GENOMIC DNA]</scope>
    <source>
        <strain evidence="4">JCM 31404</strain>
    </source>
</reference>
<dbReference type="Pfam" id="PF00072">
    <property type="entry name" value="Response_reg"/>
    <property type="match status" value="1"/>
</dbReference>
<gene>
    <name evidence="3" type="ORF">GCM10008959_28290</name>
</gene>
<organism evidence="3 4">
    <name type="scientific">Deinococcus seoulensis</name>
    <dbReference type="NCBI Taxonomy" id="1837379"/>
    <lineage>
        <taxon>Bacteria</taxon>
        <taxon>Thermotogati</taxon>
        <taxon>Deinococcota</taxon>
        <taxon>Deinococci</taxon>
        <taxon>Deinococcales</taxon>
        <taxon>Deinococcaceae</taxon>
        <taxon>Deinococcus</taxon>
    </lineage>
</organism>
<dbReference type="CDD" id="cd17557">
    <property type="entry name" value="REC_Rcp-like"/>
    <property type="match status" value="1"/>
</dbReference>
<protein>
    <submittedName>
        <fullName evidence="3">Two-component system response regulator</fullName>
    </submittedName>
</protein>
<evidence type="ECO:0000256" key="1">
    <source>
        <dbReference type="PROSITE-ProRule" id="PRU00169"/>
    </source>
</evidence>
<dbReference type="InterPro" id="IPR052893">
    <property type="entry name" value="TCS_response_regulator"/>
</dbReference>
<dbReference type="SMART" id="SM00448">
    <property type="entry name" value="REC"/>
    <property type="match status" value="1"/>
</dbReference>
<dbReference type="EMBL" id="BMQM01000020">
    <property type="protein sequence ID" value="GGR64470.1"/>
    <property type="molecule type" value="Genomic_DNA"/>
</dbReference>
<evidence type="ECO:0000259" key="2">
    <source>
        <dbReference type="PROSITE" id="PS50110"/>
    </source>
</evidence>
<dbReference type="InterPro" id="IPR001789">
    <property type="entry name" value="Sig_transdc_resp-reg_receiver"/>
</dbReference>
<name>A0ABQ2RT31_9DEIO</name>
<dbReference type="PANTHER" id="PTHR44520">
    <property type="entry name" value="RESPONSE REGULATOR RCP1-RELATED"/>
    <property type="match status" value="1"/>
</dbReference>
<dbReference type="Proteomes" id="UP000634308">
    <property type="component" value="Unassembled WGS sequence"/>
</dbReference>
<dbReference type="PANTHER" id="PTHR44520:SF1">
    <property type="entry name" value="TWO-COMPONENT SYSTEM REGULATORY PROTEIN"/>
    <property type="match status" value="1"/>
</dbReference>
<evidence type="ECO:0000313" key="4">
    <source>
        <dbReference type="Proteomes" id="UP000634308"/>
    </source>
</evidence>
<dbReference type="PROSITE" id="PS50110">
    <property type="entry name" value="RESPONSE_REGULATORY"/>
    <property type="match status" value="1"/>
</dbReference>
<sequence length="142" mass="15973">MSLSPVLVVEDSDEDYQATLWAMQKLGRSDLLERCTDGDDALDRLSDRARPWPKLVLLDLNMPGTDGREVLAFIRSTPFLRPLPVVILSTSASERDVNTCYDLGANAYLLKPVNFTQYTEQLRVTLDFWLGLAQLPEPVEST</sequence>
<proteinExistence type="predicted"/>
<feature type="modified residue" description="4-aspartylphosphate" evidence="1">
    <location>
        <position position="59"/>
    </location>
</feature>
<comment type="caution">
    <text evidence="3">The sequence shown here is derived from an EMBL/GenBank/DDBJ whole genome shotgun (WGS) entry which is preliminary data.</text>
</comment>
<feature type="domain" description="Response regulatory" evidence="2">
    <location>
        <begin position="5"/>
        <end position="126"/>
    </location>
</feature>
<keyword evidence="4" id="KW-1185">Reference proteome</keyword>
<evidence type="ECO:0000313" key="3">
    <source>
        <dbReference type="EMBL" id="GGR64470.1"/>
    </source>
</evidence>
<dbReference type="InterPro" id="IPR011006">
    <property type="entry name" value="CheY-like_superfamily"/>
</dbReference>
<dbReference type="SUPFAM" id="SSF52172">
    <property type="entry name" value="CheY-like"/>
    <property type="match status" value="1"/>
</dbReference>
<dbReference type="Gene3D" id="3.40.50.2300">
    <property type="match status" value="1"/>
</dbReference>